<evidence type="ECO:0000256" key="8">
    <source>
        <dbReference type="PROSITE-ProRule" id="PRU01211"/>
    </source>
</evidence>
<name>A0A2A6CXW4_PRIPA</name>
<keyword evidence="5 8" id="KW-0862">Zinc</keyword>
<dbReference type="PRINTS" id="PR00480">
    <property type="entry name" value="ASTACIN"/>
</dbReference>
<evidence type="ECO:0000256" key="10">
    <source>
        <dbReference type="SAM" id="MobiDB-lite"/>
    </source>
</evidence>
<keyword evidence="2 8" id="KW-0645">Protease</keyword>
<keyword evidence="6 8" id="KW-0482">Metalloprotease</keyword>
<feature type="binding site" evidence="8">
    <location>
        <position position="444"/>
    </location>
    <ligand>
        <name>Zn(2+)</name>
        <dbReference type="ChEBI" id="CHEBI:29105"/>
        <note>catalytic</note>
    </ligand>
</feature>
<dbReference type="InterPro" id="IPR000859">
    <property type="entry name" value="CUB_dom"/>
</dbReference>
<accession>A0A2A6CXW4</accession>
<evidence type="ECO:0000256" key="2">
    <source>
        <dbReference type="ARBA" id="ARBA00022670"/>
    </source>
</evidence>
<dbReference type="GO" id="GO:0006508">
    <property type="term" value="P:proteolysis"/>
    <property type="evidence" value="ECO:0007669"/>
    <property type="project" value="UniProtKB-KW"/>
</dbReference>
<dbReference type="InterPro" id="IPR006026">
    <property type="entry name" value="Peptidase_Metallo"/>
</dbReference>
<evidence type="ECO:0000256" key="1">
    <source>
        <dbReference type="ARBA" id="ARBA00022536"/>
    </source>
</evidence>
<dbReference type="EC" id="3.4.24.-" evidence="9"/>
<organism evidence="11 12">
    <name type="scientific">Pristionchus pacificus</name>
    <name type="common">Parasitic nematode worm</name>
    <dbReference type="NCBI Taxonomy" id="54126"/>
    <lineage>
        <taxon>Eukaryota</taxon>
        <taxon>Metazoa</taxon>
        <taxon>Ecdysozoa</taxon>
        <taxon>Nematoda</taxon>
        <taxon>Chromadorea</taxon>
        <taxon>Rhabditida</taxon>
        <taxon>Rhabditina</taxon>
        <taxon>Diplogasteromorpha</taxon>
        <taxon>Diplogasteroidea</taxon>
        <taxon>Neodiplogasteridae</taxon>
        <taxon>Pristionchus</taxon>
    </lineage>
</organism>
<evidence type="ECO:0000256" key="3">
    <source>
        <dbReference type="ARBA" id="ARBA00022723"/>
    </source>
</evidence>
<comment type="cofactor">
    <cofactor evidence="8 9">
        <name>Zn(2+)</name>
        <dbReference type="ChEBI" id="CHEBI:29105"/>
    </cofactor>
    <text evidence="8 9">Binds 1 zinc ion per subunit.</text>
</comment>
<dbReference type="InterPro" id="IPR001506">
    <property type="entry name" value="Peptidase_M12A"/>
</dbReference>
<dbReference type="Gene3D" id="3.40.390.10">
    <property type="entry name" value="Collagenase (Catalytic Domain)"/>
    <property type="match status" value="1"/>
</dbReference>
<dbReference type="PANTHER" id="PTHR10127">
    <property type="entry name" value="DISCOIDIN, CUB, EGF, LAMININ , AND ZINC METALLOPROTEASE DOMAIN CONTAINING"/>
    <property type="match status" value="1"/>
</dbReference>
<protein>
    <recommendedName>
        <fullName evidence="9">Metalloendopeptidase</fullName>
        <ecNumber evidence="9">3.4.24.-</ecNumber>
    </recommendedName>
</protein>
<feature type="chain" id="PRO_5042620848" description="Metalloendopeptidase" evidence="9">
    <location>
        <begin position="22"/>
        <end position="757"/>
    </location>
</feature>
<feature type="binding site" evidence="8">
    <location>
        <position position="440"/>
    </location>
    <ligand>
        <name>Zn(2+)</name>
        <dbReference type="ChEBI" id="CHEBI:29105"/>
        <note>catalytic</note>
    </ligand>
</feature>
<dbReference type="InterPro" id="IPR034035">
    <property type="entry name" value="Astacin-like_dom"/>
</dbReference>
<reference evidence="11" key="2">
    <citation type="submission" date="2022-06" db="UniProtKB">
        <authorList>
            <consortium name="EnsemblMetazoa"/>
        </authorList>
    </citation>
    <scope>IDENTIFICATION</scope>
    <source>
        <strain evidence="11">PS312</strain>
    </source>
</reference>
<evidence type="ECO:0000313" key="12">
    <source>
        <dbReference type="Proteomes" id="UP000005239"/>
    </source>
</evidence>
<feature type="compositionally biased region" description="Basic and acidic residues" evidence="10">
    <location>
        <begin position="157"/>
        <end position="169"/>
    </location>
</feature>
<feature type="compositionally biased region" description="Polar residues" evidence="10">
    <location>
        <begin position="96"/>
        <end position="116"/>
    </location>
</feature>
<feature type="region of interest" description="Disordered" evidence="10">
    <location>
        <begin position="81"/>
        <end position="179"/>
    </location>
</feature>
<dbReference type="Proteomes" id="UP000005239">
    <property type="component" value="Unassembled WGS sequence"/>
</dbReference>
<proteinExistence type="predicted"/>
<dbReference type="GO" id="GO:0004222">
    <property type="term" value="F:metalloendopeptidase activity"/>
    <property type="evidence" value="ECO:0000318"/>
    <property type="project" value="GO_Central"/>
</dbReference>
<dbReference type="AlphaFoldDB" id="A0A2A6CXW4"/>
<gene>
    <name evidence="11" type="primary">WBGene00091500</name>
</gene>
<dbReference type="CDD" id="cd04280">
    <property type="entry name" value="ZnMc_astacin_like"/>
    <property type="match status" value="1"/>
</dbReference>
<keyword evidence="3 8" id="KW-0479">Metal-binding</keyword>
<dbReference type="SMART" id="SM00042">
    <property type="entry name" value="CUB"/>
    <property type="match status" value="1"/>
</dbReference>
<dbReference type="Gene3D" id="2.60.120.290">
    <property type="entry name" value="Spermadhesin, CUB domain"/>
    <property type="match status" value="1"/>
</dbReference>
<dbReference type="OrthoDB" id="291007at2759"/>
<comment type="caution">
    <text evidence="8">Lacks conserved residue(s) required for the propagation of feature annotation.</text>
</comment>
<dbReference type="EnsemblMetazoa" id="PPA01946.1">
    <property type="protein sequence ID" value="PPA01946.1"/>
    <property type="gene ID" value="WBGene00091500"/>
</dbReference>
<evidence type="ECO:0000256" key="4">
    <source>
        <dbReference type="ARBA" id="ARBA00022801"/>
    </source>
</evidence>
<keyword evidence="1" id="KW-0245">EGF-like domain</keyword>
<dbReference type="PANTHER" id="PTHR10127:SF898">
    <property type="entry name" value="ZINC METALLOPROTEINASE NAS-30"/>
    <property type="match status" value="1"/>
</dbReference>
<dbReference type="SMART" id="SM00235">
    <property type="entry name" value="ZnMc"/>
    <property type="match status" value="1"/>
</dbReference>
<evidence type="ECO:0000313" key="11">
    <source>
        <dbReference type="EnsemblMetazoa" id="PPA01946.1"/>
    </source>
</evidence>
<keyword evidence="7" id="KW-1015">Disulfide bond</keyword>
<evidence type="ECO:0000256" key="5">
    <source>
        <dbReference type="ARBA" id="ARBA00022833"/>
    </source>
</evidence>
<evidence type="ECO:0000256" key="6">
    <source>
        <dbReference type="ARBA" id="ARBA00023049"/>
    </source>
</evidence>
<dbReference type="InterPro" id="IPR024079">
    <property type="entry name" value="MetalloPept_cat_dom_sf"/>
</dbReference>
<dbReference type="GO" id="GO:0008270">
    <property type="term" value="F:zinc ion binding"/>
    <property type="evidence" value="ECO:0007669"/>
    <property type="project" value="UniProtKB-UniRule"/>
</dbReference>
<keyword evidence="4 8" id="KW-0378">Hydrolase</keyword>
<dbReference type="GO" id="GO:0005615">
    <property type="term" value="C:extracellular space"/>
    <property type="evidence" value="ECO:0000318"/>
    <property type="project" value="GO_Central"/>
</dbReference>
<feature type="active site" evidence="8">
    <location>
        <position position="441"/>
    </location>
</feature>
<sequence length="757" mass="85549">MQSSFMRALLILSTAVQCALTQDFFPPLFGSITPQRQSTFGIANPLGDLLSLFNQPATHEKERFESVNDYADQIVHSKHMATGHRSSAVRPWSPFAASSSRTNSPIRPYNSQSKSTKLAAPRIKAVVVQPIDESEDNAADYEDHASSSTRGLTPGRQTERKSEPRRGSPADDDDDTIDVTLVDGIPSLRNRRKYTPHDVSLAPFRRHYQQSENSNDEEYTLHSYKHHPGVNTAPVIRTNTPTAESLPDDDDDWTNLESEISTFSTVHQTPNGNYRNVQKIMSAFKSLMVDPNKPRKIVMADDSEMGRNLELAPQLFESDIVLTVPQIKGIVLAEKETQEGRRRYKRKVITGGVYRWADPASIPYRLKDNDPEWKAHILGGIRLWESETCLKLVPRELRRAGSHPVLQGQWLLLECRQDRRFADDFDRQRMSGSAAGIIAHEIAHSLGFWHEQSRPDRDYYIRIRREFVASGSETNFLKSSYREADSMGLPYDLGSIMHYGPEAFTSRHGEITVESLNARYESTIGQRQRPSFIDIKQMNRLYCNDKCAGMQLACRHGGYPDPADCQKCKCPDGLSGPICDDIPGDCGSELTAIRGWQQLIHEGRGDCTWRIRTTNGKIRLRLSRVEFDCKRTCEQYVEVKAAADFQQTGFRTCCPEAWSVVSEGDEVLIIVRSGKKRVNSMKIEYVRVNSLTEEVDEVEKVASGKAPAIKKWVPGQENRGFRGSENGPVEKFILDSIGALRHRFVAQTFDFSNRGKR</sequence>
<evidence type="ECO:0000256" key="9">
    <source>
        <dbReference type="RuleBase" id="RU361183"/>
    </source>
</evidence>
<evidence type="ECO:0000256" key="7">
    <source>
        <dbReference type="ARBA" id="ARBA00023157"/>
    </source>
</evidence>
<reference evidence="12" key="1">
    <citation type="journal article" date="2008" name="Nat. Genet.">
        <title>The Pristionchus pacificus genome provides a unique perspective on nematode lifestyle and parasitism.</title>
        <authorList>
            <person name="Dieterich C."/>
            <person name="Clifton S.W."/>
            <person name="Schuster L.N."/>
            <person name="Chinwalla A."/>
            <person name="Delehaunty K."/>
            <person name="Dinkelacker I."/>
            <person name="Fulton L."/>
            <person name="Fulton R."/>
            <person name="Godfrey J."/>
            <person name="Minx P."/>
            <person name="Mitreva M."/>
            <person name="Roeseler W."/>
            <person name="Tian H."/>
            <person name="Witte H."/>
            <person name="Yang S.P."/>
            <person name="Wilson R.K."/>
            <person name="Sommer R.J."/>
        </authorList>
    </citation>
    <scope>NUCLEOTIDE SEQUENCE [LARGE SCALE GENOMIC DNA]</scope>
    <source>
        <strain evidence="12">PS312</strain>
    </source>
</reference>
<dbReference type="PROSITE" id="PS51864">
    <property type="entry name" value="ASTACIN"/>
    <property type="match status" value="1"/>
</dbReference>
<dbReference type="Pfam" id="PF01400">
    <property type="entry name" value="Astacin"/>
    <property type="match status" value="1"/>
</dbReference>
<keyword evidence="9" id="KW-0732">Signal</keyword>
<feature type="binding site" evidence="8">
    <location>
        <position position="450"/>
    </location>
    <ligand>
        <name>Zn(2+)</name>
        <dbReference type="ChEBI" id="CHEBI:29105"/>
        <note>catalytic</note>
    </ligand>
</feature>
<accession>A0A8R1Y5S5</accession>
<dbReference type="SUPFAM" id="SSF49854">
    <property type="entry name" value="Spermadhesin, CUB domain"/>
    <property type="match status" value="1"/>
</dbReference>
<feature type="signal peptide" evidence="9">
    <location>
        <begin position="1"/>
        <end position="21"/>
    </location>
</feature>
<keyword evidence="12" id="KW-1185">Reference proteome</keyword>
<dbReference type="SUPFAM" id="SSF55486">
    <property type="entry name" value="Metalloproteases ('zincins'), catalytic domain"/>
    <property type="match status" value="1"/>
</dbReference>
<dbReference type="InterPro" id="IPR035914">
    <property type="entry name" value="Sperma_CUB_dom_sf"/>
</dbReference>